<evidence type="ECO:0000256" key="1">
    <source>
        <dbReference type="SAM" id="Phobius"/>
    </source>
</evidence>
<feature type="domain" description="J" evidence="2">
    <location>
        <begin position="35"/>
        <end position="105"/>
    </location>
</feature>
<dbReference type="AlphaFoldDB" id="A0A0W8FZ27"/>
<keyword evidence="1" id="KW-0472">Membrane</keyword>
<dbReference type="Gene3D" id="1.10.287.110">
    <property type="entry name" value="DnaJ domain"/>
    <property type="match status" value="1"/>
</dbReference>
<gene>
    <name evidence="3" type="ORF">ASZ90_004123</name>
</gene>
<keyword evidence="1" id="KW-0812">Transmembrane</keyword>
<name>A0A0W8FZ27_9ZZZZ</name>
<feature type="transmembrane region" description="Helical" evidence="1">
    <location>
        <begin position="191"/>
        <end position="223"/>
    </location>
</feature>
<dbReference type="SUPFAM" id="SSF46565">
    <property type="entry name" value="Chaperone J-domain"/>
    <property type="match status" value="1"/>
</dbReference>
<keyword evidence="1" id="KW-1133">Transmembrane helix</keyword>
<organism evidence="3">
    <name type="scientific">hydrocarbon metagenome</name>
    <dbReference type="NCBI Taxonomy" id="938273"/>
    <lineage>
        <taxon>unclassified sequences</taxon>
        <taxon>metagenomes</taxon>
        <taxon>ecological metagenomes</taxon>
    </lineage>
</organism>
<feature type="transmembrane region" description="Helical" evidence="1">
    <location>
        <begin position="235"/>
        <end position="255"/>
    </location>
</feature>
<dbReference type="EMBL" id="LNQE01000547">
    <property type="protein sequence ID" value="KUG26049.1"/>
    <property type="molecule type" value="Genomic_DNA"/>
</dbReference>
<dbReference type="InterPro" id="IPR036869">
    <property type="entry name" value="J_dom_sf"/>
</dbReference>
<dbReference type="InterPro" id="IPR001623">
    <property type="entry name" value="DnaJ_domain"/>
</dbReference>
<reference evidence="3" key="1">
    <citation type="journal article" date="2015" name="Proc. Natl. Acad. Sci. U.S.A.">
        <title>Networks of energetic and metabolic interactions define dynamics in microbial communities.</title>
        <authorList>
            <person name="Embree M."/>
            <person name="Liu J.K."/>
            <person name="Al-Bassam M.M."/>
            <person name="Zengler K."/>
        </authorList>
    </citation>
    <scope>NUCLEOTIDE SEQUENCE</scope>
</reference>
<evidence type="ECO:0000313" key="3">
    <source>
        <dbReference type="EMBL" id="KUG26049.1"/>
    </source>
</evidence>
<accession>A0A0W8FZ27</accession>
<sequence length="325" mass="37932">MKCNRCGLNINFETKYCSACGNTLTKQDELMVDINYYELFELSPNSTLKDIEKRMRALTRFWGNRANISSKIEQRHEAERMLQYLSKAELILLDPQKRTYYDQSLFNKKKAVQKNKSNTPTPIQFSTQENSSNDFFTNNSGETIPEIYSEDIQIEQKSNFRNFFWYTILKGTVVNVDPTYMSHPDFRWDFFLIKIVIFVVAVFVISPIIIGIMLGLIVASAIFSFMFPSRTRHGYGFLSSILSHMLSFIFTKHLLGQKEMVSVRDIRLRDHLGQEHLIRIKGEIVSGNINVGDEIEVEGFNRGGTIMFRRGWNKRIRSEIRVKRR</sequence>
<dbReference type="PROSITE" id="PS50076">
    <property type="entry name" value="DNAJ_2"/>
    <property type="match status" value="1"/>
</dbReference>
<proteinExistence type="predicted"/>
<evidence type="ECO:0000259" key="2">
    <source>
        <dbReference type="PROSITE" id="PS50076"/>
    </source>
</evidence>
<comment type="caution">
    <text evidence="3">The sequence shown here is derived from an EMBL/GenBank/DDBJ whole genome shotgun (WGS) entry which is preliminary data.</text>
</comment>
<protein>
    <recommendedName>
        <fullName evidence="2">J domain-containing protein</fullName>
    </recommendedName>
</protein>